<dbReference type="GO" id="GO:0046872">
    <property type="term" value="F:metal ion binding"/>
    <property type="evidence" value="ECO:0007669"/>
    <property type="project" value="UniProtKB-KW"/>
</dbReference>
<dbReference type="SMART" id="SM00132">
    <property type="entry name" value="LIM"/>
    <property type="match status" value="1"/>
</dbReference>
<dbReference type="EMBL" id="VOFY01000005">
    <property type="protein sequence ID" value="KAA8592808.1"/>
    <property type="molecule type" value="Genomic_DNA"/>
</dbReference>
<sequence>PAAVLSVTGRGQRQQSALCFPKWATGHRLDAPQRDNLIATGLSCSVTWEAARNPISSYVISDRPQCNSPPHLCKRCVTRNSGAFNRFPDFASSLCLQTAVCARPGFSSIQSDRILMDIATGLVSLERLSAGEQSETCIMLDGIKMEDHPLRSGQATLGVMLGTDCHHPSVCEGCQRPISDRFLMRVNDSSWHEECLQCTVCQQPLTTSCYFRERKLYCKHDYQQ</sequence>
<evidence type="ECO:0000256" key="3">
    <source>
        <dbReference type="ARBA" id="ARBA00022723"/>
    </source>
</evidence>
<feature type="non-terminal residue" evidence="14">
    <location>
        <position position="1"/>
    </location>
</feature>
<evidence type="ECO:0000256" key="7">
    <source>
        <dbReference type="ARBA" id="ARBA00023038"/>
    </source>
</evidence>
<keyword evidence="7 12" id="KW-0440">LIM domain</keyword>
<protein>
    <recommendedName>
        <fullName evidence="13">LIM zinc-binding domain-containing protein</fullName>
    </recommendedName>
</protein>
<keyword evidence="4" id="KW-0677">Repeat</keyword>
<dbReference type="GO" id="GO:0000981">
    <property type="term" value="F:DNA-binding transcription factor activity, RNA polymerase II-specific"/>
    <property type="evidence" value="ECO:0007669"/>
    <property type="project" value="TreeGrafter"/>
</dbReference>
<accession>A0A5J5DHP5</accession>
<dbReference type="Pfam" id="PF00412">
    <property type="entry name" value="LIM"/>
    <property type="match status" value="1"/>
</dbReference>
<evidence type="ECO:0000256" key="8">
    <source>
        <dbReference type="ARBA" id="ARBA00023125"/>
    </source>
</evidence>
<gene>
    <name evidence="14" type="ORF">FQN60_018263</name>
</gene>
<keyword evidence="8" id="KW-0238">DNA-binding</keyword>
<reference evidence="14 15" key="1">
    <citation type="submission" date="2019-08" db="EMBL/GenBank/DDBJ databases">
        <title>A chromosome-level genome assembly, high-density linkage maps, and genome scans reveal the genomic architecture of hybrid incompatibilities underlying speciation via character displacement in darters (Percidae: Etheostominae).</title>
        <authorList>
            <person name="Moran R.L."/>
            <person name="Catchen J.M."/>
            <person name="Fuller R.C."/>
        </authorList>
    </citation>
    <scope>NUCLEOTIDE SEQUENCE [LARGE SCALE GENOMIC DNA]</scope>
    <source>
        <strain evidence="14">EspeVRDwgs_2016</strain>
        <tissue evidence="14">Muscle</tissue>
    </source>
</reference>
<dbReference type="AlphaFoldDB" id="A0A5J5DHP5"/>
<proteinExistence type="predicted"/>
<dbReference type="CDD" id="cd09371">
    <property type="entry name" value="LIM1_Lmx1b"/>
    <property type="match status" value="1"/>
</dbReference>
<dbReference type="InterPro" id="IPR050453">
    <property type="entry name" value="LIM_Homeobox_TF"/>
</dbReference>
<dbReference type="PROSITE" id="PS50023">
    <property type="entry name" value="LIM_DOMAIN_2"/>
    <property type="match status" value="1"/>
</dbReference>
<evidence type="ECO:0000256" key="2">
    <source>
        <dbReference type="ARBA" id="ARBA00022473"/>
    </source>
</evidence>
<dbReference type="PANTHER" id="PTHR24208:SF96">
    <property type="entry name" value="LIM HOMEOBOX TRANSCRIPTION FACTOR 1-BETA"/>
    <property type="match status" value="1"/>
</dbReference>
<dbReference type="FunFam" id="2.10.110.10:FF:000006">
    <property type="entry name" value="LIM homeobox transcription factor 1-beta"/>
    <property type="match status" value="1"/>
</dbReference>
<dbReference type="GO" id="GO:0000977">
    <property type="term" value="F:RNA polymerase II transcription regulatory region sequence-specific DNA binding"/>
    <property type="evidence" value="ECO:0007669"/>
    <property type="project" value="TreeGrafter"/>
</dbReference>
<evidence type="ECO:0000256" key="1">
    <source>
        <dbReference type="ARBA" id="ARBA00004123"/>
    </source>
</evidence>
<evidence type="ECO:0000313" key="14">
    <source>
        <dbReference type="EMBL" id="KAA8592808.1"/>
    </source>
</evidence>
<keyword evidence="3 12" id="KW-0479">Metal-binding</keyword>
<feature type="domain" description="LIM zinc-binding" evidence="13">
    <location>
        <begin position="169"/>
        <end position="224"/>
    </location>
</feature>
<keyword evidence="5 12" id="KW-0862">Zinc</keyword>
<keyword evidence="15" id="KW-1185">Reference proteome</keyword>
<dbReference type="SUPFAM" id="SSF57716">
    <property type="entry name" value="Glucocorticoid receptor-like (DNA-binding domain)"/>
    <property type="match status" value="2"/>
</dbReference>
<keyword evidence="10" id="KW-0804">Transcription</keyword>
<evidence type="ECO:0000256" key="4">
    <source>
        <dbReference type="ARBA" id="ARBA00022737"/>
    </source>
</evidence>
<evidence type="ECO:0000256" key="9">
    <source>
        <dbReference type="ARBA" id="ARBA00023155"/>
    </source>
</evidence>
<dbReference type="Gene3D" id="2.10.110.10">
    <property type="entry name" value="Cysteine Rich Protein"/>
    <property type="match status" value="1"/>
</dbReference>
<dbReference type="InterPro" id="IPR001781">
    <property type="entry name" value="Znf_LIM"/>
</dbReference>
<dbReference type="Proteomes" id="UP000327493">
    <property type="component" value="Chromosome 5"/>
</dbReference>
<dbReference type="PANTHER" id="PTHR24208">
    <property type="entry name" value="LIM/HOMEOBOX PROTEIN LHX"/>
    <property type="match status" value="1"/>
</dbReference>
<evidence type="ECO:0000256" key="10">
    <source>
        <dbReference type="ARBA" id="ARBA00023163"/>
    </source>
</evidence>
<organism evidence="14 15">
    <name type="scientific">Etheostoma spectabile</name>
    <name type="common">orangethroat darter</name>
    <dbReference type="NCBI Taxonomy" id="54343"/>
    <lineage>
        <taxon>Eukaryota</taxon>
        <taxon>Metazoa</taxon>
        <taxon>Chordata</taxon>
        <taxon>Craniata</taxon>
        <taxon>Vertebrata</taxon>
        <taxon>Euteleostomi</taxon>
        <taxon>Actinopterygii</taxon>
        <taxon>Neopterygii</taxon>
        <taxon>Teleostei</taxon>
        <taxon>Neoteleostei</taxon>
        <taxon>Acanthomorphata</taxon>
        <taxon>Eupercaria</taxon>
        <taxon>Perciformes</taxon>
        <taxon>Percoidei</taxon>
        <taxon>Percidae</taxon>
        <taxon>Etheostomatinae</taxon>
        <taxon>Etheostoma</taxon>
    </lineage>
</organism>
<evidence type="ECO:0000259" key="13">
    <source>
        <dbReference type="PROSITE" id="PS50023"/>
    </source>
</evidence>
<evidence type="ECO:0000256" key="6">
    <source>
        <dbReference type="ARBA" id="ARBA00023015"/>
    </source>
</evidence>
<dbReference type="GO" id="GO:0005634">
    <property type="term" value="C:nucleus"/>
    <property type="evidence" value="ECO:0007669"/>
    <property type="project" value="UniProtKB-SubCell"/>
</dbReference>
<comment type="caution">
    <text evidence="14">The sequence shown here is derived from an EMBL/GenBank/DDBJ whole genome shotgun (WGS) entry which is preliminary data.</text>
</comment>
<evidence type="ECO:0000256" key="12">
    <source>
        <dbReference type="PROSITE-ProRule" id="PRU00125"/>
    </source>
</evidence>
<keyword evidence="11" id="KW-0539">Nucleus</keyword>
<name>A0A5J5DHP5_9PERO</name>
<dbReference type="GO" id="GO:0030182">
    <property type="term" value="P:neuron differentiation"/>
    <property type="evidence" value="ECO:0007669"/>
    <property type="project" value="TreeGrafter"/>
</dbReference>
<keyword evidence="9" id="KW-0371">Homeobox</keyword>
<evidence type="ECO:0000256" key="5">
    <source>
        <dbReference type="ARBA" id="ARBA00022833"/>
    </source>
</evidence>
<comment type="subcellular location">
    <subcellularLocation>
        <location evidence="1">Nucleus</location>
    </subcellularLocation>
</comment>
<keyword evidence="2" id="KW-0217">Developmental protein</keyword>
<evidence type="ECO:0000256" key="11">
    <source>
        <dbReference type="ARBA" id="ARBA00023242"/>
    </source>
</evidence>
<dbReference type="PROSITE" id="PS00478">
    <property type="entry name" value="LIM_DOMAIN_1"/>
    <property type="match status" value="1"/>
</dbReference>
<evidence type="ECO:0000313" key="15">
    <source>
        <dbReference type="Proteomes" id="UP000327493"/>
    </source>
</evidence>
<keyword evidence="6" id="KW-0805">Transcription regulation</keyword>